<evidence type="ECO:0000313" key="2">
    <source>
        <dbReference type="EMBL" id="KAK6146435.1"/>
    </source>
</evidence>
<dbReference type="Proteomes" id="UP001318860">
    <property type="component" value="Unassembled WGS sequence"/>
</dbReference>
<evidence type="ECO:0000313" key="3">
    <source>
        <dbReference type="Proteomes" id="UP001318860"/>
    </source>
</evidence>
<comment type="caution">
    <text evidence="2">The sequence shown here is derived from an EMBL/GenBank/DDBJ whole genome shotgun (WGS) entry which is preliminary data.</text>
</comment>
<feature type="compositionally biased region" description="Polar residues" evidence="1">
    <location>
        <begin position="169"/>
        <end position="184"/>
    </location>
</feature>
<name>A0ABR0WH02_REHGL</name>
<reference evidence="2 3" key="1">
    <citation type="journal article" date="2021" name="Comput. Struct. Biotechnol. J.">
        <title>De novo genome assembly of the potent medicinal plant Rehmannia glutinosa using nanopore technology.</title>
        <authorList>
            <person name="Ma L."/>
            <person name="Dong C."/>
            <person name="Song C."/>
            <person name="Wang X."/>
            <person name="Zheng X."/>
            <person name="Niu Y."/>
            <person name="Chen S."/>
            <person name="Feng W."/>
        </authorList>
    </citation>
    <scope>NUCLEOTIDE SEQUENCE [LARGE SCALE GENOMIC DNA]</scope>
    <source>
        <strain evidence="2">DH-2019</strain>
    </source>
</reference>
<proteinExistence type="predicted"/>
<sequence>MEQRNVKMGRSGKPTAVLGPRMRSRNRLVLGNPLNRLVLMDGSLVLHHDEKEDGRSPDDISVRRLKNRERQRRYRARKRHEADMRKASIVDQSTPLHYQQMPTEFLSVPVEVEISVNLTSSDCLTRVHCQRDWKKDARRAHIHKKQETSPIDPSNSGIRSLAEADLLSDHSNTPAIDNNATCKLQSGRRHWKAEARNKKSSE</sequence>
<protein>
    <recommendedName>
        <fullName evidence="4">BZIP domain-containing protein</fullName>
    </recommendedName>
</protein>
<feature type="compositionally biased region" description="Basic and acidic residues" evidence="1">
    <location>
        <begin position="192"/>
        <end position="202"/>
    </location>
</feature>
<accession>A0ABR0WH02</accession>
<organism evidence="2 3">
    <name type="scientific">Rehmannia glutinosa</name>
    <name type="common">Chinese foxglove</name>
    <dbReference type="NCBI Taxonomy" id="99300"/>
    <lineage>
        <taxon>Eukaryota</taxon>
        <taxon>Viridiplantae</taxon>
        <taxon>Streptophyta</taxon>
        <taxon>Embryophyta</taxon>
        <taxon>Tracheophyta</taxon>
        <taxon>Spermatophyta</taxon>
        <taxon>Magnoliopsida</taxon>
        <taxon>eudicotyledons</taxon>
        <taxon>Gunneridae</taxon>
        <taxon>Pentapetalae</taxon>
        <taxon>asterids</taxon>
        <taxon>lamiids</taxon>
        <taxon>Lamiales</taxon>
        <taxon>Orobanchaceae</taxon>
        <taxon>Rehmannieae</taxon>
        <taxon>Rehmannia</taxon>
    </lineage>
</organism>
<keyword evidence="3" id="KW-1185">Reference proteome</keyword>
<evidence type="ECO:0008006" key="4">
    <source>
        <dbReference type="Google" id="ProtNLM"/>
    </source>
</evidence>
<dbReference type="EMBL" id="JABTTQ020000011">
    <property type="protein sequence ID" value="KAK6146435.1"/>
    <property type="molecule type" value="Genomic_DNA"/>
</dbReference>
<feature type="region of interest" description="Disordered" evidence="1">
    <location>
        <begin position="164"/>
        <end position="202"/>
    </location>
</feature>
<evidence type="ECO:0000256" key="1">
    <source>
        <dbReference type="SAM" id="MobiDB-lite"/>
    </source>
</evidence>
<gene>
    <name evidence="2" type="ORF">DH2020_020304</name>
</gene>